<proteinExistence type="predicted"/>
<evidence type="ECO:0000313" key="1">
    <source>
        <dbReference type="EMBL" id="MBC6013175.1"/>
    </source>
</evidence>
<sequence length="228" mass="27162">MPFEKVALYRKYLLFKNEIPDELKESVIEALKIVDFDQKEKQEEPLLCLIGFIRSCGAIDLMVVQRQAQKYGLDLRSLETNPLFNFWTYYIFDYLIPDDTYGEAILYYDSIPYMDVIANTRLDYELMAPVFLKPESYLSIFYNGYDDADPDVHELFDHFKKSEDVFDFLKMERILECIELCRMTEHLITIFPKLEQFDPKTKELFKKAIYKMPMPYLTGMALQRYPSK</sequence>
<accession>A0ABR7KKB3</accession>
<comment type="caution">
    <text evidence="1">The sequence shown here is derived from an EMBL/GenBank/DDBJ whole genome shotgun (WGS) entry which is preliminary data.</text>
</comment>
<dbReference type="RefSeq" id="WP_186999657.1">
    <property type="nucleotide sequence ID" value="NZ_JACRWH010000063.1"/>
</dbReference>
<organism evidence="1 2">
    <name type="scientific">Holdemanella hominis</name>
    <dbReference type="NCBI Taxonomy" id="2764327"/>
    <lineage>
        <taxon>Bacteria</taxon>
        <taxon>Bacillati</taxon>
        <taxon>Bacillota</taxon>
        <taxon>Erysipelotrichia</taxon>
        <taxon>Erysipelotrichales</taxon>
        <taxon>Erysipelotrichaceae</taxon>
        <taxon>Holdemanella</taxon>
    </lineage>
</organism>
<name>A0ABR7KKB3_9FIRM</name>
<evidence type="ECO:0000313" key="2">
    <source>
        <dbReference type="Proteomes" id="UP000649075"/>
    </source>
</evidence>
<gene>
    <name evidence="1" type="ORF">H8911_10780</name>
</gene>
<reference evidence="1 2" key="1">
    <citation type="submission" date="2020-08" db="EMBL/GenBank/DDBJ databases">
        <authorList>
            <person name="Liu C."/>
            <person name="Sun Q."/>
        </authorList>
    </citation>
    <scope>NUCLEOTIDE SEQUENCE [LARGE SCALE GENOMIC DNA]</scope>
    <source>
        <strain evidence="1 2">L34</strain>
    </source>
</reference>
<protein>
    <submittedName>
        <fullName evidence="1">Uncharacterized protein</fullName>
    </submittedName>
</protein>
<dbReference type="Proteomes" id="UP000649075">
    <property type="component" value="Unassembled WGS sequence"/>
</dbReference>
<dbReference type="EMBL" id="JACRWH010000063">
    <property type="protein sequence ID" value="MBC6013175.1"/>
    <property type="molecule type" value="Genomic_DNA"/>
</dbReference>
<keyword evidence="2" id="KW-1185">Reference proteome</keyword>